<protein>
    <submittedName>
        <fullName evidence="3">Uncharacterized protein</fullName>
    </submittedName>
</protein>
<feature type="compositionally biased region" description="Pro residues" evidence="1">
    <location>
        <begin position="175"/>
        <end position="195"/>
    </location>
</feature>
<proteinExistence type="predicted"/>
<gene>
    <name evidence="3" type="ORF">Vafri_14739</name>
</gene>
<feature type="transmembrane region" description="Helical" evidence="2">
    <location>
        <begin position="94"/>
        <end position="114"/>
    </location>
</feature>
<keyword evidence="2" id="KW-1133">Transmembrane helix</keyword>
<dbReference type="Proteomes" id="UP000747399">
    <property type="component" value="Unassembled WGS sequence"/>
</dbReference>
<feature type="compositionally biased region" description="Pro residues" evidence="1">
    <location>
        <begin position="378"/>
        <end position="396"/>
    </location>
</feature>
<keyword evidence="2" id="KW-0812">Transmembrane</keyword>
<name>A0A8J4BG68_9CHLO</name>
<feature type="region of interest" description="Disordered" evidence="1">
    <location>
        <begin position="302"/>
        <end position="439"/>
    </location>
</feature>
<reference evidence="3" key="1">
    <citation type="journal article" date="2021" name="Proc. Natl. Acad. Sci. U.S.A.">
        <title>Three genomes in the algal genus Volvox reveal the fate of a haploid sex-determining region after a transition to homothallism.</title>
        <authorList>
            <person name="Yamamoto K."/>
            <person name="Hamaji T."/>
            <person name="Kawai-Toyooka H."/>
            <person name="Matsuzaki R."/>
            <person name="Takahashi F."/>
            <person name="Nishimura Y."/>
            <person name="Kawachi M."/>
            <person name="Noguchi H."/>
            <person name="Minakuchi Y."/>
            <person name="Umen J.G."/>
            <person name="Toyoda A."/>
            <person name="Nozaki H."/>
        </authorList>
    </citation>
    <scope>NUCLEOTIDE SEQUENCE</scope>
    <source>
        <strain evidence="3">NIES-3780</strain>
    </source>
</reference>
<feature type="compositionally biased region" description="Low complexity" evidence="1">
    <location>
        <begin position="196"/>
        <end position="214"/>
    </location>
</feature>
<evidence type="ECO:0000313" key="4">
    <source>
        <dbReference type="Proteomes" id="UP000747399"/>
    </source>
</evidence>
<feature type="non-terminal residue" evidence="3">
    <location>
        <position position="1"/>
    </location>
</feature>
<feature type="compositionally biased region" description="Pro residues" evidence="1">
    <location>
        <begin position="215"/>
        <end position="229"/>
    </location>
</feature>
<evidence type="ECO:0000256" key="1">
    <source>
        <dbReference type="SAM" id="MobiDB-lite"/>
    </source>
</evidence>
<organism evidence="3 4">
    <name type="scientific">Volvox africanus</name>
    <dbReference type="NCBI Taxonomy" id="51714"/>
    <lineage>
        <taxon>Eukaryota</taxon>
        <taxon>Viridiplantae</taxon>
        <taxon>Chlorophyta</taxon>
        <taxon>core chlorophytes</taxon>
        <taxon>Chlorophyceae</taxon>
        <taxon>CS clade</taxon>
        <taxon>Chlamydomonadales</taxon>
        <taxon>Volvocaceae</taxon>
        <taxon>Volvox</taxon>
    </lineage>
</organism>
<dbReference type="AlphaFoldDB" id="A0A8J4BG68"/>
<feature type="compositionally biased region" description="Pro residues" evidence="1">
    <location>
        <begin position="307"/>
        <end position="316"/>
    </location>
</feature>
<keyword evidence="2" id="KW-0472">Membrane</keyword>
<evidence type="ECO:0000313" key="3">
    <source>
        <dbReference type="EMBL" id="GIL60076.1"/>
    </source>
</evidence>
<sequence length="439" mass="46562">LGYVCSDPALPVTLARFCAFRASRGPTAALRSTTRIEALCRLTPRTAVQQSALSLDVSSLSEIQPTNLLINHQPSFNFLTNLRLAMARLTSLPSAWTVLLIAFLSAILLSHGAYPVAGAAIKKKAPPPPVEEPPPEILYYFPPVATLEEYPPPLVYAKSPPPPCSSGRPQCTPAAEPPPETLEPPPTETLEPPPTETLQSPPTETLQSPPTETLQPPPTETLQPPPELPHPIDAFPLPFTRPPPAGDLALTQPQEQIAPPTFEQGPPPAPKPSHLQSTPAPFSKGPMAYLIPLAAPPTYLTPFQASSPPPPQPPIYLLPATTHTCHPPKGRNSPGPHGGDHFGSSPSPILNPAPGVYGSDAHNAYLTPAYIVRRDSPTPFPPGDQPPPSMKVPIPPSQSGNESGDLSGPVSGASDDDTDVARGKAGQNPLRGSRLLKWW</sequence>
<evidence type="ECO:0000256" key="2">
    <source>
        <dbReference type="SAM" id="Phobius"/>
    </source>
</evidence>
<keyword evidence="4" id="KW-1185">Reference proteome</keyword>
<comment type="caution">
    <text evidence="3">The sequence shown here is derived from an EMBL/GenBank/DDBJ whole genome shotgun (WGS) entry which is preliminary data.</text>
</comment>
<dbReference type="EMBL" id="BNCO01000038">
    <property type="protein sequence ID" value="GIL60076.1"/>
    <property type="molecule type" value="Genomic_DNA"/>
</dbReference>
<feature type="region of interest" description="Disordered" evidence="1">
    <location>
        <begin position="161"/>
        <end position="283"/>
    </location>
</feature>
<accession>A0A8J4BG68</accession>